<dbReference type="OrthoDB" id="9970095at2759"/>
<comment type="caution">
    <text evidence="1">The sequence shown here is derived from an EMBL/GenBank/DDBJ whole genome shotgun (WGS) entry which is preliminary data.</text>
</comment>
<dbReference type="Pfam" id="PF08883">
    <property type="entry name" value="DOPA_dioxygen"/>
    <property type="match status" value="1"/>
</dbReference>
<dbReference type="InterPro" id="IPR014980">
    <property type="entry name" value="DOPA_dioxygen"/>
</dbReference>
<dbReference type="Proteomes" id="UP000654370">
    <property type="component" value="Unassembled WGS sequence"/>
</dbReference>
<dbReference type="PIRSF" id="PIRSF028139">
    <property type="entry name" value="DOPA-diox_rel_Mll2280"/>
    <property type="match status" value="1"/>
</dbReference>
<dbReference type="InterPro" id="IPR023389">
    <property type="entry name" value="DOPA-like_sf"/>
</dbReference>
<protein>
    <submittedName>
        <fullName evidence="1">Uncharacterized protein</fullName>
    </submittedName>
</protein>
<keyword evidence="2" id="KW-1185">Reference proteome</keyword>
<dbReference type="SUPFAM" id="SSF143410">
    <property type="entry name" value="DOPA-like"/>
    <property type="match status" value="1"/>
</dbReference>
<dbReference type="PANTHER" id="PTHR36423">
    <property type="entry name" value="AFR070WP"/>
    <property type="match status" value="1"/>
</dbReference>
<dbReference type="Gene3D" id="3.30.70.1240">
    <property type="entry name" value="DOPA-like domains"/>
    <property type="match status" value="1"/>
</dbReference>
<reference evidence="1" key="1">
    <citation type="submission" date="2020-12" db="EMBL/GenBank/DDBJ databases">
        <title>Metabolic potential, ecology and presence of endohyphal bacteria is reflected in genomic diversity of Mucoromycotina.</title>
        <authorList>
            <person name="Muszewska A."/>
            <person name="Okrasinska A."/>
            <person name="Steczkiewicz K."/>
            <person name="Drgas O."/>
            <person name="Orlowska M."/>
            <person name="Perlinska-Lenart U."/>
            <person name="Aleksandrzak-Piekarczyk T."/>
            <person name="Szatraj K."/>
            <person name="Zielenkiewicz U."/>
            <person name="Pilsyk S."/>
            <person name="Malc E."/>
            <person name="Mieczkowski P."/>
            <person name="Kruszewska J.S."/>
            <person name="Biernat P."/>
            <person name="Pawlowska J."/>
        </authorList>
    </citation>
    <scope>NUCLEOTIDE SEQUENCE</scope>
    <source>
        <strain evidence="1">WA0000067209</strain>
    </source>
</reference>
<organism evidence="1 2">
    <name type="scientific">Mortierella isabellina</name>
    <name type="common">Filamentous fungus</name>
    <name type="synonym">Umbelopsis isabellina</name>
    <dbReference type="NCBI Taxonomy" id="91625"/>
    <lineage>
        <taxon>Eukaryota</taxon>
        <taxon>Fungi</taxon>
        <taxon>Fungi incertae sedis</taxon>
        <taxon>Mucoromycota</taxon>
        <taxon>Mucoromycotina</taxon>
        <taxon>Umbelopsidomycetes</taxon>
        <taxon>Umbelopsidales</taxon>
        <taxon>Umbelopsidaceae</taxon>
        <taxon>Umbelopsis</taxon>
    </lineage>
</organism>
<name>A0A8H7PRC6_MORIS</name>
<sequence>MSTVAETPFPTSFPSPTFSYDVHIYFNEKDPKDVQSASQLREEIIEKFGHLQDLRVYQLHERPIGPHPIGMFECDLKQPATFATFVPWIQLHRKTHSVLVHPRHGDALKEHTTDAIWIGEKQPLLLDILRPSS</sequence>
<dbReference type="AlphaFoldDB" id="A0A8H7PRC6"/>
<dbReference type="EMBL" id="JAEPQZ010000008">
    <property type="protein sequence ID" value="KAG2177841.1"/>
    <property type="molecule type" value="Genomic_DNA"/>
</dbReference>
<gene>
    <name evidence="1" type="ORF">INT43_003088</name>
</gene>
<evidence type="ECO:0000313" key="2">
    <source>
        <dbReference type="Proteomes" id="UP000654370"/>
    </source>
</evidence>
<dbReference type="PANTHER" id="PTHR36423:SF2">
    <property type="entry name" value="AFR070WP"/>
    <property type="match status" value="1"/>
</dbReference>
<accession>A0A8H7PRC6</accession>
<proteinExistence type="predicted"/>
<evidence type="ECO:0000313" key="1">
    <source>
        <dbReference type="EMBL" id="KAG2177841.1"/>
    </source>
</evidence>